<keyword evidence="2" id="KW-1185">Reference proteome</keyword>
<reference evidence="1" key="2">
    <citation type="submission" date="2025-09" db="UniProtKB">
        <authorList>
            <consortium name="Ensembl"/>
        </authorList>
    </citation>
    <scope>IDENTIFICATION</scope>
</reference>
<proteinExistence type="predicted"/>
<accession>A0A8C6TJ45</accession>
<evidence type="ECO:0000313" key="1">
    <source>
        <dbReference type="Ensembl" id="ENSNMLP00000022331.1"/>
    </source>
</evidence>
<sequence length="53" mass="6115">MESYEEFCLRTLALLQDEGKFKKLTCEPLCCLKTKSVICFHGRAILPPQVRNI</sequence>
<evidence type="ECO:0000313" key="2">
    <source>
        <dbReference type="Proteomes" id="UP000694523"/>
    </source>
</evidence>
<organism evidence="1 2">
    <name type="scientific">Neogobius melanostomus</name>
    <name type="common">round goby</name>
    <dbReference type="NCBI Taxonomy" id="47308"/>
    <lineage>
        <taxon>Eukaryota</taxon>
        <taxon>Metazoa</taxon>
        <taxon>Chordata</taxon>
        <taxon>Craniata</taxon>
        <taxon>Vertebrata</taxon>
        <taxon>Euteleostomi</taxon>
        <taxon>Actinopterygii</taxon>
        <taxon>Neopterygii</taxon>
        <taxon>Teleostei</taxon>
        <taxon>Neoteleostei</taxon>
        <taxon>Acanthomorphata</taxon>
        <taxon>Gobiaria</taxon>
        <taxon>Gobiiformes</taxon>
        <taxon>Gobioidei</taxon>
        <taxon>Gobiidae</taxon>
        <taxon>Benthophilinae</taxon>
        <taxon>Neogobiini</taxon>
        <taxon>Neogobius</taxon>
    </lineage>
</organism>
<dbReference type="Proteomes" id="UP000694523">
    <property type="component" value="Unplaced"/>
</dbReference>
<dbReference type="Ensembl" id="ENSNMLT00000025005.1">
    <property type="protein sequence ID" value="ENSNMLP00000022331.1"/>
    <property type="gene ID" value="ENSNMLG00000014429.1"/>
</dbReference>
<name>A0A8C6TJ45_9GOBI</name>
<dbReference type="AlphaFoldDB" id="A0A8C6TJ45"/>
<protein>
    <submittedName>
        <fullName evidence="1">Uncharacterized protein</fullName>
    </submittedName>
</protein>
<reference evidence="1" key="1">
    <citation type="submission" date="2025-08" db="UniProtKB">
        <authorList>
            <consortium name="Ensembl"/>
        </authorList>
    </citation>
    <scope>IDENTIFICATION</scope>
</reference>